<dbReference type="Pfam" id="PF00561">
    <property type="entry name" value="Abhydrolase_1"/>
    <property type="match status" value="1"/>
</dbReference>
<dbReference type="InterPro" id="IPR000073">
    <property type="entry name" value="AB_hydrolase_1"/>
</dbReference>
<evidence type="ECO:0000256" key="1">
    <source>
        <dbReference type="ARBA" id="ARBA00022801"/>
    </source>
</evidence>
<gene>
    <name evidence="3" type="ORF">AY555_07175</name>
</gene>
<dbReference type="GO" id="GO:0016787">
    <property type="term" value="F:hydrolase activity"/>
    <property type="evidence" value="ECO:0007669"/>
    <property type="project" value="UniProtKB-KW"/>
</dbReference>
<dbReference type="SUPFAM" id="SSF53474">
    <property type="entry name" value="alpha/beta-Hydrolases"/>
    <property type="match status" value="1"/>
</dbReference>
<dbReference type="PRINTS" id="PR00412">
    <property type="entry name" value="EPOXHYDRLASE"/>
</dbReference>
<feature type="domain" description="AB hydrolase-1" evidence="2">
    <location>
        <begin position="14"/>
        <end position="248"/>
    </location>
</feature>
<dbReference type="PRINTS" id="PR00111">
    <property type="entry name" value="ABHYDROLASE"/>
</dbReference>
<evidence type="ECO:0000313" key="4">
    <source>
        <dbReference type="Proteomes" id="UP000076066"/>
    </source>
</evidence>
<dbReference type="InterPro" id="IPR000639">
    <property type="entry name" value="Epox_hydrolase-like"/>
</dbReference>
<dbReference type="OrthoDB" id="9808398at2"/>
<dbReference type="EMBL" id="CP014525">
    <property type="protein sequence ID" value="AMW34993.1"/>
    <property type="molecule type" value="Genomic_DNA"/>
</dbReference>
<dbReference type="Proteomes" id="UP000076066">
    <property type="component" value="Chromosome"/>
</dbReference>
<organism evidence="3 4">
    <name type="scientific">Haematospirillum jordaniae</name>
    <dbReference type="NCBI Taxonomy" id="1549855"/>
    <lineage>
        <taxon>Bacteria</taxon>
        <taxon>Pseudomonadati</taxon>
        <taxon>Pseudomonadota</taxon>
        <taxon>Alphaproteobacteria</taxon>
        <taxon>Rhodospirillales</taxon>
        <taxon>Novispirillaceae</taxon>
        <taxon>Haematospirillum</taxon>
    </lineage>
</organism>
<dbReference type="PANTHER" id="PTHR46118">
    <property type="entry name" value="PROTEIN ABHD11"/>
    <property type="match status" value="1"/>
</dbReference>
<dbReference type="STRING" id="1549855.AY555_07175"/>
<reference evidence="3 4" key="1">
    <citation type="submission" date="2016-02" db="EMBL/GenBank/DDBJ databases">
        <title>Complete Genome of H5569, the type strain of the newly described species Haematospirillium jordaniae.</title>
        <authorList>
            <person name="Nicholson A.C."/>
            <person name="Humrighouse B.W."/>
            <person name="Loparov V."/>
            <person name="McQuiston J.R."/>
        </authorList>
    </citation>
    <scope>NUCLEOTIDE SEQUENCE [LARGE SCALE GENOMIC DNA]</scope>
    <source>
        <strain evidence="3 4">H5569</strain>
    </source>
</reference>
<dbReference type="AlphaFoldDB" id="A0A143DFD9"/>
<dbReference type="Gene3D" id="3.40.50.1820">
    <property type="entry name" value="alpha/beta hydrolase"/>
    <property type="match status" value="1"/>
</dbReference>
<keyword evidence="4" id="KW-1185">Reference proteome</keyword>
<accession>A0A143DFD9</accession>
<dbReference type="PANTHER" id="PTHR46118:SF4">
    <property type="entry name" value="PROTEIN ABHD11"/>
    <property type="match status" value="1"/>
</dbReference>
<proteinExistence type="predicted"/>
<dbReference type="InterPro" id="IPR029058">
    <property type="entry name" value="AB_hydrolase_fold"/>
</dbReference>
<evidence type="ECO:0000313" key="3">
    <source>
        <dbReference type="EMBL" id="AMW34993.1"/>
    </source>
</evidence>
<protein>
    <recommendedName>
        <fullName evidence="2">AB hydrolase-1 domain-containing protein</fullName>
    </recommendedName>
</protein>
<sequence>MLLAHTDHGHDGTPLIVLHGLFGSGRNWGSIARTLSGHGYHVFCLDLPNHGNSPWTDGPVDYISMANTVMDWMDRQGLHKAIVLGHSMGGKIAMTMALHHPERIERLLVVDIAPVDYGSAEHRTYIQAMEAVNLVGVTRRAEVEAQLAHAIPEESLRKFLTQNLVTDESRGHLKWQINLRTLDDSMDAIRAFPATVETTPYRSPALFLVGGQSGYVTSRGEARIQALFPYHALVRMDGCGHWPHAEAPGTFIGHVLEFLQQG</sequence>
<dbReference type="RefSeq" id="WP_066135164.1">
    <property type="nucleotide sequence ID" value="NZ_CP014525.1"/>
</dbReference>
<dbReference type="KEGG" id="hjo:AY555_07175"/>
<keyword evidence="1" id="KW-0378">Hydrolase</keyword>
<evidence type="ECO:0000259" key="2">
    <source>
        <dbReference type="Pfam" id="PF00561"/>
    </source>
</evidence>
<name>A0A143DFD9_9PROT</name>
<dbReference type="GeneID" id="53316936"/>